<reference evidence="2 3" key="1">
    <citation type="submission" date="2015-08" db="EMBL/GenBank/DDBJ databases">
        <title>Investigation of the bacterial diversity of lava forest soil.</title>
        <authorList>
            <person name="Lee J.S."/>
        </authorList>
    </citation>
    <scope>NUCLEOTIDE SEQUENCE [LARGE SCALE GENOMIC DNA]</scope>
    <source>
        <strain evidence="2 3">GJW-30</strain>
    </source>
</reference>
<keyword evidence="3" id="KW-1185">Reference proteome</keyword>
<dbReference type="EMBL" id="AP014946">
    <property type="protein sequence ID" value="BAT61156.1"/>
    <property type="molecule type" value="Genomic_DNA"/>
</dbReference>
<dbReference type="Proteomes" id="UP000236884">
    <property type="component" value="Chromosome"/>
</dbReference>
<evidence type="ECO:0000256" key="1">
    <source>
        <dbReference type="SAM" id="MobiDB-lite"/>
    </source>
</evidence>
<proteinExistence type="predicted"/>
<dbReference type="RefSeq" id="WP_096357889.1">
    <property type="nucleotide sequence ID" value="NZ_AP014946.1"/>
</dbReference>
<evidence type="ECO:0000313" key="3">
    <source>
        <dbReference type="Proteomes" id="UP000236884"/>
    </source>
</evidence>
<organism evidence="2 3">
    <name type="scientific">Variibacter gotjawalensis</name>
    <dbReference type="NCBI Taxonomy" id="1333996"/>
    <lineage>
        <taxon>Bacteria</taxon>
        <taxon>Pseudomonadati</taxon>
        <taxon>Pseudomonadota</taxon>
        <taxon>Alphaproteobacteria</taxon>
        <taxon>Hyphomicrobiales</taxon>
        <taxon>Nitrobacteraceae</taxon>
        <taxon>Variibacter</taxon>
    </lineage>
</organism>
<feature type="region of interest" description="Disordered" evidence="1">
    <location>
        <begin position="45"/>
        <end position="66"/>
    </location>
</feature>
<accession>A0A0S3PZ28</accession>
<gene>
    <name evidence="2" type="ORF">GJW-30_1_03713</name>
</gene>
<evidence type="ECO:0000313" key="2">
    <source>
        <dbReference type="EMBL" id="BAT61156.1"/>
    </source>
</evidence>
<dbReference type="AlphaFoldDB" id="A0A0S3PZ28"/>
<dbReference type="KEGG" id="vgo:GJW-30_1_03713"/>
<name>A0A0S3PZ28_9BRAD</name>
<sequence length="66" mass="7907">MEPNKPFLNLFDMETKDHLRARAQMLEDLANQLSTPQEAERLLRQAQRYRQEAEQNGNRRSAHKER</sequence>
<protein>
    <submittedName>
        <fullName evidence="2">Uncharacterized protein</fullName>
    </submittedName>
</protein>